<keyword evidence="2" id="KW-0418">Kinase</keyword>
<organism evidence="2 3">
    <name type="scientific">Macrolepiota fuliginosa MF-IS2</name>
    <dbReference type="NCBI Taxonomy" id="1400762"/>
    <lineage>
        <taxon>Eukaryota</taxon>
        <taxon>Fungi</taxon>
        <taxon>Dikarya</taxon>
        <taxon>Basidiomycota</taxon>
        <taxon>Agaricomycotina</taxon>
        <taxon>Agaricomycetes</taxon>
        <taxon>Agaricomycetidae</taxon>
        <taxon>Agaricales</taxon>
        <taxon>Agaricineae</taxon>
        <taxon>Agaricaceae</taxon>
        <taxon>Macrolepiota</taxon>
    </lineage>
</organism>
<comment type="caution">
    <text evidence="2">The sequence shown here is derived from an EMBL/GenBank/DDBJ whole genome shotgun (WGS) entry which is preliminary data.</text>
</comment>
<dbReference type="PANTHER" id="PTHR44329:SF261">
    <property type="entry name" value="ZINC FINGER CONTAINING PROTEIN KINASE-RELATED"/>
    <property type="match status" value="1"/>
</dbReference>
<dbReference type="GO" id="GO:0004674">
    <property type="term" value="F:protein serine/threonine kinase activity"/>
    <property type="evidence" value="ECO:0007669"/>
    <property type="project" value="TreeGrafter"/>
</dbReference>
<gene>
    <name evidence="2" type="ORF">P691DRAFT_715296</name>
</gene>
<proteinExistence type="predicted"/>
<feature type="domain" description="Protein kinase" evidence="1">
    <location>
        <begin position="10"/>
        <end position="275"/>
    </location>
</feature>
<sequence length="330" mass="37307">MLYPRYYVLKGIEKLVACGGFRDTYKGHYGNKTLCLKIIRLQQSELVPTLEVCAKEGIVWGELRHPNILPFYGIYYLDEIRERFCFVSPWMDRGGLAAYLEKNPSIPRMPYICDIASGLEYLHNENVIHGDMKEANVLVNDSGRACITDFGLFVIPFDKTLPYTRGQTTTLHGLSYRWAAPELLQEGARPTRASDVWAFGCVCYEILVGEIPFHEYNDHQVVLKLHQGGLPIGSVRPPHIDNDMWMLMEHCCARNSEERPGFGEILTKLKGSSVMVPDKVSIELIAGGLQFQNEMRKRGDISIDLVRIEVVLEKVFLNGGLLGGHSLLCQ</sequence>
<dbReference type="OrthoDB" id="346907at2759"/>
<dbReference type="InterPro" id="IPR001245">
    <property type="entry name" value="Ser-Thr/Tyr_kinase_cat_dom"/>
</dbReference>
<dbReference type="PRINTS" id="PR00109">
    <property type="entry name" value="TYRKINASE"/>
</dbReference>
<name>A0A9P6BWZ3_9AGAR</name>
<dbReference type="InterPro" id="IPR011009">
    <property type="entry name" value="Kinase-like_dom_sf"/>
</dbReference>
<dbReference type="AlphaFoldDB" id="A0A9P6BWZ3"/>
<dbReference type="EMBL" id="MU152013">
    <property type="protein sequence ID" value="KAF9441204.1"/>
    <property type="molecule type" value="Genomic_DNA"/>
</dbReference>
<dbReference type="SMART" id="SM00220">
    <property type="entry name" value="S_TKc"/>
    <property type="match status" value="1"/>
</dbReference>
<protein>
    <submittedName>
        <fullName evidence="2">Kinase-like protein</fullName>
    </submittedName>
</protein>
<dbReference type="Gene3D" id="1.10.510.10">
    <property type="entry name" value="Transferase(Phosphotransferase) domain 1"/>
    <property type="match status" value="1"/>
</dbReference>
<reference evidence="2" key="1">
    <citation type="submission" date="2020-11" db="EMBL/GenBank/DDBJ databases">
        <authorList>
            <consortium name="DOE Joint Genome Institute"/>
            <person name="Ahrendt S."/>
            <person name="Riley R."/>
            <person name="Andreopoulos W."/>
            <person name="Labutti K."/>
            <person name="Pangilinan J."/>
            <person name="Ruiz-Duenas F.J."/>
            <person name="Barrasa J.M."/>
            <person name="Sanchez-Garcia M."/>
            <person name="Camarero S."/>
            <person name="Miyauchi S."/>
            <person name="Serrano A."/>
            <person name="Linde D."/>
            <person name="Babiker R."/>
            <person name="Drula E."/>
            <person name="Ayuso-Fernandez I."/>
            <person name="Pacheco R."/>
            <person name="Padilla G."/>
            <person name="Ferreira P."/>
            <person name="Barriuso J."/>
            <person name="Kellner H."/>
            <person name="Castanera R."/>
            <person name="Alfaro M."/>
            <person name="Ramirez L."/>
            <person name="Pisabarro A.G."/>
            <person name="Kuo A."/>
            <person name="Tritt A."/>
            <person name="Lipzen A."/>
            <person name="He G."/>
            <person name="Yan M."/>
            <person name="Ng V."/>
            <person name="Cullen D."/>
            <person name="Martin F."/>
            <person name="Rosso M.-N."/>
            <person name="Henrissat B."/>
            <person name="Hibbett D."/>
            <person name="Martinez A.T."/>
            <person name="Grigoriev I.V."/>
        </authorList>
    </citation>
    <scope>NUCLEOTIDE SEQUENCE</scope>
    <source>
        <strain evidence="2">MF-IS2</strain>
    </source>
</reference>
<dbReference type="InterPro" id="IPR000719">
    <property type="entry name" value="Prot_kinase_dom"/>
</dbReference>
<evidence type="ECO:0000313" key="3">
    <source>
        <dbReference type="Proteomes" id="UP000807342"/>
    </source>
</evidence>
<keyword evidence="2" id="KW-0808">Transferase</keyword>
<dbReference type="PROSITE" id="PS50011">
    <property type="entry name" value="PROTEIN_KINASE_DOM"/>
    <property type="match status" value="1"/>
</dbReference>
<evidence type="ECO:0000313" key="2">
    <source>
        <dbReference type="EMBL" id="KAF9441204.1"/>
    </source>
</evidence>
<evidence type="ECO:0000259" key="1">
    <source>
        <dbReference type="PROSITE" id="PS50011"/>
    </source>
</evidence>
<dbReference type="InterPro" id="IPR008271">
    <property type="entry name" value="Ser/Thr_kinase_AS"/>
</dbReference>
<dbReference type="PANTHER" id="PTHR44329">
    <property type="entry name" value="SERINE/THREONINE-PROTEIN KINASE TNNI3K-RELATED"/>
    <property type="match status" value="1"/>
</dbReference>
<dbReference type="Proteomes" id="UP000807342">
    <property type="component" value="Unassembled WGS sequence"/>
</dbReference>
<dbReference type="PROSITE" id="PS00108">
    <property type="entry name" value="PROTEIN_KINASE_ST"/>
    <property type="match status" value="1"/>
</dbReference>
<dbReference type="GO" id="GO:0005524">
    <property type="term" value="F:ATP binding"/>
    <property type="evidence" value="ECO:0007669"/>
    <property type="project" value="InterPro"/>
</dbReference>
<keyword evidence="3" id="KW-1185">Reference proteome</keyword>
<dbReference type="SUPFAM" id="SSF56112">
    <property type="entry name" value="Protein kinase-like (PK-like)"/>
    <property type="match status" value="1"/>
</dbReference>
<dbReference type="Pfam" id="PF07714">
    <property type="entry name" value="PK_Tyr_Ser-Thr"/>
    <property type="match status" value="1"/>
</dbReference>
<dbReference type="InterPro" id="IPR051681">
    <property type="entry name" value="Ser/Thr_Kinases-Pseudokinases"/>
</dbReference>
<accession>A0A9P6BWZ3</accession>